<evidence type="ECO:0000256" key="3">
    <source>
        <dbReference type="ARBA" id="ARBA00023163"/>
    </source>
</evidence>
<dbReference type="SUPFAM" id="SSF53822">
    <property type="entry name" value="Periplasmic binding protein-like I"/>
    <property type="match status" value="1"/>
</dbReference>
<dbReference type="Proteomes" id="UP000199488">
    <property type="component" value="Unassembled WGS sequence"/>
</dbReference>
<keyword evidence="2" id="KW-0238">DNA-binding</keyword>
<keyword evidence="6" id="KW-1185">Reference proteome</keyword>
<dbReference type="SUPFAM" id="SSF47413">
    <property type="entry name" value="lambda repressor-like DNA-binding domains"/>
    <property type="match status" value="1"/>
</dbReference>
<dbReference type="SMART" id="SM00354">
    <property type="entry name" value="HTH_LACI"/>
    <property type="match status" value="1"/>
</dbReference>
<reference evidence="5 6" key="1">
    <citation type="submission" date="2016-10" db="EMBL/GenBank/DDBJ databases">
        <authorList>
            <person name="de Groot N.N."/>
        </authorList>
    </citation>
    <scope>NUCLEOTIDE SEQUENCE [LARGE SCALE GENOMIC DNA]</scope>
    <source>
        <strain evidence="5 6">DSM 23126</strain>
    </source>
</reference>
<dbReference type="Pfam" id="PF13377">
    <property type="entry name" value="Peripla_BP_3"/>
    <property type="match status" value="1"/>
</dbReference>
<dbReference type="GO" id="GO:0003700">
    <property type="term" value="F:DNA-binding transcription factor activity"/>
    <property type="evidence" value="ECO:0007669"/>
    <property type="project" value="TreeGrafter"/>
</dbReference>
<dbReference type="InterPro" id="IPR000843">
    <property type="entry name" value="HTH_LacI"/>
</dbReference>
<dbReference type="Gene3D" id="3.40.50.2300">
    <property type="match status" value="1"/>
</dbReference>
<accession>A0A1H2WIT8</accession>
<evidence type="ECO:0000313" key="6">
    <source>
        <dbReference type="Proteomes" id="UP000199488"/>
    </source>
</evidence>
<dbReference type="OrthoDB" id="43195at2"/>
<dbReference type="Pfam" id="PF00356">
    <property type="entry name" value="LacI"/>
    <property type="match status" value="1"/>
</dbReference>
<protein>
    <submittedName>
        <fullName evidence="5">Transcriptional regulator, LacI family</fullName>
    </submittedName>
</protein>
<evidence type="ECO:0000256" key="2">
    <source>
        <dbReference type="ARBA" id="ARBA00023125"/>
    </source>
</evidence>
<dbReference type="PANTHER" id="PTHR30146">
    <property type="entry name" value="LACI-RELATED TRANSCRIPTIONAL REPRESSOR"/>
    <property type="match status" value="1"/>
</dbReference>
<dbReference type="GO" id="GO:0000976">
    <property type="term" value="F:transcription cis-regulatory region binding"/>
    <property type="evidence" value="ECO:0007669"/>
    <property type="project" value="TreeGrafter"/>
</dbReference>
<organism evidence="5 6">
    <name type="scientific">Marinococcus luteus</name>
    <dbReference type="NCBI Taxonomy" id="1122204"/>
    <lineage>
        <taxon>Bacteria</taxon>
        <taxon>Bacillati</taxon>
        <taxon>Bacillota</taxon>
        <taxon>Bacilli</taxon>
        <taxon>Bacillales</taxon>
        <taxon>Bacillaceae</taxon>
        <taxon>Marinococcus</taxon>
    </lineage>
</organism>
<dbReference type="InterPro" id="IPR010982">
    <property type="entry name" value="Lambda_DNA-bd_dom_sf"/>
</dbReference>
<keyword evidence="1" id="KW-0805">Transcription regulation</keyword>
<evidence type="ECO:0000259" key="4">
    <source>
        <dbReference type="PROSITE" id="PS50932"/>
    </source>
</evidence>
<dbReference type="STRING" id="1122204.SAMN05421781_2453"/>
<dbReference type="CDD" id="cd01392">
    <property type="entry name" value="HTH_LacI"/>
    <property type="match status" value="1"/>
</dbReference>
<dbReference type="AlphaFoldDB" id="A0A1H2WIT8"/>
<dbReference type="CDD" id="cd01544">
    <property type="entry name" value="PBP1_GalR"/>
    <property type="match status" value="1"/>
</dbReference>
<name>A0A1H2WIT8_9BACI</name>
<sequence length="335" mass="37640">MATIKDIAKEAGVSIATVSRVLNYDDTLSVAESTKQRIFQTAEALNYTKHAKRKQTVQAVTIVYWYTEQEELEDLYYLSIRLGIEKRCDELGIRARRLLLEEFLAQETSESEPVIAVGKFSPAQAEHLQHVSSQLVFVDSTPDEETFDSVIADFQRVTEKVLSYLRELGHKRIGYLGGRESYPSETGTIPDPREETFRRLMNEKDRQTAPWIRTGRFTVQDGYELTKNELAAEAAETRPTALFVANDTMAVGCLRALHEAKISVPEDISVASVNDVSVAKFVYPPLTSVKVYTEIMGETAVDLLLERLDGRRTVPKTVLVATELQKRESCGPLLS</sequence>
<feature type="domain" description="HTH lacI-type" evidence="4">
    <location>
        <begin position="2"/>
        <end position="58"/>
    </location>
</feature>
<dbReference type="InterPro" id="IPR046335">
    <property type="entry name" value="LacI/GalR-like_sensor"/>
</dbReference>
<dbReference type="PROSITE" id="PS50932">
    <property type="entry name" value="HTH_LACI_2"/>
    <property type="match status" value="1"/>
</dbReference>
<gene>
    <name evidence="5" type="ORF">SAMN05421781_2453</name>
</gene>
<proteinExistence type="predicted"/>
<dbReference type="PANTHER" id="PTHR30146:SF149">
    <property type="entry name" value="HTH-TYPE TRANSCRIPTIONAL REGULATOR EBGR"/>
    <property type="match status" value="1"/>
</dbReference>
<dbReference type="PROSITE" id="PS00356">
    <property type="entry name" value="HTH_LACI_1"/>
    <property type="match status" value="1"/>
</dbReference>
<evidence type="ECO:0000313" key="5">
    <source>
        <dbReference type="EMBL" id="SDW80416.1"/>
    </source>
</evidence>
<dbReference type="EMBL" id="FNNC01000005">
    <property type="protein sequence ID" value="SDW80416.1"/>
    <property type="molecule type" value="Genomic_DNA"/>
</dbReference>
<dbReference type="Gene3D" id="1.10.260.40">
    <property type="entry name" value="lambda repressor-like DNA-binding domains"/>
    <property type="match status" value="1"/>
</dbReference>
<evidence type="ECO:0000256" key="1">
    <source>
        <dbReference type="ARBA" id="ARBA00023015"/>
    </source>
</evidence>
<dbReference type="RefSeq" id="WP_091615519.1">
    <property type="nucleotide sequence ID" value="NZ_FNNC01000005.1"/>
</dbReference>
<dbReference type="PRINTS" id="PR00036">
    <property type="entry name" value="HTHLACI"/>
</dbReference>
<keyword evidence="3" id="KW-0804">Transcription</keyword>
<dbReference type="InterPro" id="IPR028082">
    <property type="entry name" value="Peripla_BP_I"/>
</dbReference>